<proteinExistence type="predicted"/>
<reference evidence="1" key="1">
    <citation type="submission" date="2014-12" db="EMBL/GenBank/DDBJ databases">
        <title>Insight into the proteome of Arion vulgaris.</title>
        <authorList>
            <person name="Aradska J."/>
            <person name="Bulat T."/>
            <person name="Smidak R."/>
            <person name="Sarate P."/>
            <person name="Gangsoo J."/>
            <person name="Sialana F."/>
            <person name="Bilban M."/>
            <person name="Lubec G."/>
        </authorList>
    </citation>
    <scope>NUCLEOTIDE SEQUENCE</scope>
    <source>
        <tissue evidence="1">Skin</tissue>
    </source>
</reference>
<name>A0A0B6YA62_9EUPU</name>
<accession>A0A0B6YA62</accession>
<organism evidence="1">
    <name type="scientific">Arion vulgaris</name>
    <dbReference type="NCBI Taxonomy" id="1028688"/>
    <lineage>
        <taxon>Eukaryota</taxon>
        <taxon>Metazoa</taxon>
        <taxon>Spiralia</taxon>
        <taxon>Lophotrochozoa</taxon>
        <taxon>Mollusca</taxon>
        <taxon>Gastropoda</taxon>
        <taxon>Heterobranchia</taxon>
        <taxon>Euthyneura</taxon>
        <taxon>Panpulmonata</taxon>
        <taxon>Eupulmonata</taxon>
        <taxon>Stylommatophora</taxon>
        <taxon>Helicina</taxon>
        <taxon>Arionoidea</taxon>
        <taxon>Arionidae</taxon>
        <taxon>Arion</taxon>
    </lineage>
</organism>
<feature type="non-terminal residue" evidence="1">
    <location>
        <position position="1"/>
    </location>
</feature>
<dbReference type="AlphaFoldDB" id="A0A0B6YA62"/>
<evidence type="ECO:0000313" key="1">
    <source>
        <dbReference type="EMBL" id="CEK52711.1"/>
    </source>
</evidence>
<protein>
    <submittedName>
        <fullName evidence="1">Uncharacterized protein</fullName>
    </submittedName>
</protein>
<sequence>CVCEAGKDVPIFVCKAVKDVSTKVCKEKKLVIHIFNVELQLRYEKINIMQTTTGNANITLESKMKIK</sequence>
<dbReference type="EMBL" id="HACG01005846">
    <property type="protein sequence ID" value="CEK52711.1"/>
    <property type="molecule type" value="Transcribed_RNA"/>
</dbReference>
<gene>
    <name evidence="1" type="primary">ORF17776</name>
</gene>